<reference evidence="3" key="2">
    <citation type="journal article" date="2018" name="Plant J.">
        <title>The Sorghum bicolor reference genome: improved assembly, gene annotations, a transcriptome atlas, and signatures of genome organization.</title>
        <authorList>
            <person name="McCormick R.F."/>
            <person name="Truong S.K."/>
            <person name="Sreedasyam A."/>
            <person name="Jenkins J."/>
            <person name="Shu S."/>
            <person name="Sims D."/>
            <person name="Kennedy M."/>
            <person name="Amirebrahimi M."/>
            <person name="Weers B.D."/>
            <person name="McKinley B."/>
            <person name="Mattison A."/>
            <person name="Morishige D.T."/>
            <person name="Grimwood J."/>
            <person name="Schmutz J."/>
            <person name="Mullet J.E."/>
        </authorList>
    </citation>
    <scope>NUCLEOTIDE SEQUENCE [LARGE SCALE GENOMIC DNA]</scope>
    <source>
        <strain evidence="3">cv. BTx623</strain>
    </source>
</reference>
<gene>
    <name evidence="2" type="ORF">SORBI_3001G107700</name>
</gene>
<dbReference type="STRING" id="4558.A0A1Z5S592"/>
<dbReference type="AlphaFoldDB" id="A0A1Z5S592"/>
<dbReference type="EMBL" id="CM000760">
    <property type="protein sequence ID" value="OQU91078.1"/>
    <property type="molecule type" value="Genomic_DNA"/>
</dbReference>
<evidence type="ECO:0000313" key="2">
    <source>
        <dbReference type="EMBL" id="OQU91078.1"/>
    </source>
</evidence>
<dbReference type="OMA" id="CIRWRRE"/>
<accession>A0A1Z5S592</accession>
<dbReference type="Proteomes" id="UP000000768">
    <property type="component" value="Chromosome 1"/>
</dbReference>
<proteinExistence type="predicted"/>
<dbReference type="GO" id="GO:0004523">
    <property type="term" value="F:RNA-DNA hybrid ribonuclease activity"/>
    <property type="evidence" value="ECO:0007669"/>
    <property type="project" value="InterPro"/>
</dbReference>
<dbReference type="PANTHER" id="PTHR47074">
    <property type="entry name" value="BNAC02G40300D PROTEIN"/>
    <property type="match status" value="1"/>
</dbReference>
<dbReference type="InterPro" id="IPR036397">
    <property type="entry name" value="RNaseH_sf"/>
</dbReference>
<dbReference type="CDD" id="cd06222">
    <property type="entry name" value="RNase_H_like"/>
    <property type="match status" value="1"/>
</dbReference>
<dbReference type="InterPro" id="IPR012337">
    <property type="entry name" value="RNaseH-like_sf"/>
</dbReference>
<dbReference type="Gene3D" id="3.30.420.10">
    <property type="entry name" value="Ribonuclease H-like superfamily/Ribonuclease H"/>
    <property type="match status" value="1"/>
</dbReference>
<dbReference type="InterPro" id="IPR002156">
    <property type="entry name" value="RNaseH_domain"/>
</dbReference>
<dbReference type="PANTHER" id="PTHR47074:SF11">
    <property type="entry name" value="REVERSE TRANSCRIPTASE-LIKE PROTEIN"/>
    <property type="match status" value="1"/>
</dbReference>
<evidence type="ECO:0000313" key="3">
    <source>
        <dbReference type="Proteomes" id="UP000000768"/>
    </source>
</evidence>
<dbReference type="InterPro" id="IPR044730">
    <property type="entry name" value="RNase_H-like_dom_plant"/>
</dbReference>
<dbReference type="InParanoid" id="A0A1Z5S592"/>
<keyword evidence="3" id="KW-1185">Reference proteome</keyword>
<dbReference type="InterPro" id="IPR052929">
    <property type="entry name" value="RNase_H-like_EbsB-rel"/>
</dbReference>
<organism evidence="2 3">
    <name type="scientific">Sorghum bicolor</name>
    <name type="common">Sorghum</name>
    <name type="synonym">Sorghum vulgare</name>
    <dbReference type="NCBI Taxonomy" id="4558"/>
    <lineage>
        <taxon>Eukaryota</taxon>
        <taxon>Viridiplantae</taxon>
        <taxon>Streptophyta</taxon>
        <taxon>Embryophyta</taxon>
        <taxon>Tracheophyta</taxon>
        <taxon>Spermatophyta</taxon>
        <taxon>Magnoliopsida</taxon>
        <taxon>Liliopsida</taxon>
        <taxon>Poales</taxon>
        <taxon>Poaceae</taxon>
        <taxon>PACMAD clade</taxon>
        <taxon>Panicoideae</taxon>
        <taxon>Andropogonodae</taxon>
        <taxon>Andropogoneae</taxon>
        <taxon>Sorghinae</taxon>
        <taxon>Sorghum</taxon>
    </lineage>
</organism>
<protein>
    <recommendedName>
        <fullName evidence="1">RNase H type-1 domain-containing protein</fullName>
    </recommendedName>
</protein>
<name>A0A1Z5S592_SORBI</name>
<dbReference type="GO" id="GO:0003676">
    <property type="term" value="F:nucleic acid binding"/>
    <property type="evidence" value="ECO:0007669"/>
    <property type="project" value="InterPro"/>
</dbReference>
<dbReference type="SUPFAM" id="SSF53098">
    <property type="entry name" value="Ribonuclease H-like"/>
    <property type="match status" value="1"/>
</dbReference>
<dbReference type="Pfam" id="PF13456">
    <property type="entry name" value="RVT_3"/>
    <property type="match status" value="1"/>
</dbReference>
<feature type="domain" description="RNase H type-1" evidence="1">
    <location>
        <begin position="133"/>
        <end position="251"/>
    </location>
</feature>
<sequence>MKISTRCPVCNHLGEDGGHLFFKCKAAKQLWYLLGLEPERNQLMRVQSAIGAMEIILNATKQKKMLMIIALWFTWSERNAIREEGKRRCPRLIARSVEQYVKEMGIDTAMTSPTRCSQPGRWVKPPVEVLKLNCDASFLPESKSGSWGVLIRDCDGDVVVAGRGKVKNLLSPFHAEVIACPQAIQLAIDLGIGRIIVETDAQEVVKALTSCTYDDSVVGHLIDETKFLLASNFLSWKCVFISCNRAAHELTALGNLCNEGEEFISSSVPENIAVFVANDLLAE</sequence>
<evidence type="ECO:0000259" key="1">
    <source>
        <dbReference type="Pfam" id="PF13456"/>
    </source>
</evidence>
<dbReference type="Gramene" id="OQU91078">
    <property type="protein sequence ID" value="OQU91078"/>
    <property type="gene ID" value="SORBI_3001G107700"/>
</dbReference>
<reference evidence="2 3" key="1">
    <citation type="journal article" date="2009" name="Nature">
        <title>The Sorghum bicolor genome and the diversification of grasses.</title>
        <authorList>
            <person name="Paterson A.H."/>
            <person name="Bowers J.E."/>
            <person name="Bruggmann R."/>
            <person name="Dubchak I."/>
            <person name="Grimwood J."/>
            <person name="Gundlach H."/>
            <person name="Haberer G."/>
            <person name="Hellsten U."/>
            <person name="Mitros T."/>
            <person name="Poliakov A."/>
            <person name="Schmutz J."/>
            <person name="Spannagl M."/>
            <person name="Tang H."/>
            <person name="Wang X."/>
            <person name="Wicker T."/>
            <person name="Bharti A.K."/>
            <person name="Chapman J."/>
            <person name="Feltus F.A."/>
            <person name="Gowik U."/>
            <person name="Grigoriev I.V."/>
            <person name="Lyons E."/>
            <person name="Maher C.A."/>
            <person name="Martis M."/>
            <person name="Narechania A."/>
            <person name="Otillar R.P."/>
            <person name="Penning B.W."/>
            <person name="Salamov A.A."/>
            <person name="Wang Y."/>
            <person name="Zhang L."/>
            <person name="Carpita N.C."/>
            <person name="Freeling M."/>
            <person name="Gingle A.R."/>
            <person name="Hash C.T."/>
            <person name="Keller B."/>
            <person name="Klein P."/>
            <person name="Kresovich S."/>
            <person name="McCann M.C."/>
            <person name="Ming R."/>
            <person name="Peterson D.G."/>
            <person name="Mehboob-ur-Rahman"/>
            <person name="Ware D."/>
            <person name="Westhoff P."/>
            <person name="Mayer K.F."/>
            <person name="Messing J."/>
            <person name="Rokhsar D.S."/>
        </authorList>
    </citation>
    <scope>NUCLEOTIDE SEQUENCE [LARGE SCALE GENOMIC DNA]</scope>
    <source>
        <strain evidence="3">cv. BTx623</strain>
    </source>
</reference>